<gene>
    <name evidence="1" type="ORF">S01H4_23622</name>
</gene>
<organism evidence="1">
    <name type="scientific">marine sediment metagenome</name>
    <dbReference type="NCBI Taxonomy" id="412755"/>
    <lineage>
        <taxon>unclassified sequences</taxon>
        <taxon>metagenomes</taxon>
        <taxon>ecological metagenomes</taxon>
    </lineage>
</organism>
<proteinExistence type="predicted"/>
<comment type="caution">
    <text evidence="1">The sequence shown here is derived from an EMBL/GenBank/DDBJ whole genome shotgun (WGS) entry which is preliminary data.</text>
</comment>
<name>X1B580_9ZZZZ</name>
<dbReference type="EMBL" id="BART01010984">
    <property type="protein sequence ID" value="GAG79338.1"/>
    <property type="molecule type" value="Genomic_DNA"/>
</dbReference>
<evidence type="ECO:0000313" key="1">
    <source>
        <dbReference type="EMBL" id="GAG79338.1"/>
    </source>
</evidence>
<reference evidence="1" key="1">
    <citation type="journal article" date="2014" name="Front. Microbiol.">
        <title>High frequency of phylogenetically diverse reductive dehalogenase-homologous genes in deep subseafloor sedimentary metagenomes.</title>
        <authorList>
            <person name="Kawai M."/>
            <person name="Futagami T."/>
            <person name="Toyoda A."/>
            <person name="Takaki Y."/>
            <person name="Nishi S."/>
            <person name="Hori S."/>
            <person name="Arai W."/>
            <person name="Tsubouchi T."/>
            <person name="Morono Y."/>
            <person name="Uchiyama I."/>
            <person name="Ito T."/>
            <person name="Fujiyama A."/>
            <person name="Inagaki F."/>
            <person name="Takami H."/>
        </authorList>
    </citation>
    <scope>NUCLEOTIDE SEQUENCE</scope>
    <source>
        <strain evidence="1">Expedition CK06-06</strain>
    </source>
</reference>
<dbReference type="AlphaFoldDB" id="X1B580"/>
<protein>
    <recommendedName>
        <fullName evidence="2">KARI N-terminal Rossmann domain-containing protein</fullName>
    </recommendedName>
</protein>
<sequence>MNFKDKNITVMGLGLHGGSEGLIRYLISKGAVLLCHIRKNT</sequence>
<accession>X1B580</accession>
<evidence type="ECO:0008006" key="2">
    <source>
        <dbReference type="Google" id="ProtNLM"/>
    </source>
</evidence>